<dbReference type="Proteomes" id="UP000054350">
    <property type="component" value="Unassembled WGS sequence"/>
</dbReference>
<dbReference type="CDD" id="cd11525">
    <property type="entry name" value="SYLF_SH3YL1_like"/>
    <property type="match status" value="1"/>
</dbReference>
<dbReference type="eggNOG" id="KOG1843">
    <property type="taxonomic scope" value="Eukaryota"/>
</dbReference>
<accession>A0A0L0S8K8</accession>
<sequence>MSMKVKNPLPQDLDAECRKCAKILNQFIKPGIPGKGMPTDQFIPWDILHKAKGIAILTVVKAGFMWAGKAGSGVVVARLADGSWSAPSAIGTAGMSFGGQIGAEVTDFVIVLNTDAAVKAFSHGGNVTLGGGLSVAAGPYGRTAEASATAKNMAAIYSYSKSKGLFAGISIEGSVILERKDANEKAYGRPVSAKELLSGTVPAPPGARELYAALDQNASAPPSAQASPLAGPAGRAAGADAKAANPRAART</sequence>
<dbReference type="Pfam" id="PF04366">
    <property type="entry name" value="Ysc84"/>
    <property type="match status" value="1"/>
</dbReference>
<dbReference type="PANTHER" id="PTHR15629">
    <property type="entry name" value="SH3YL1 PROTEIN"/>
    <property type="match status" value="1"/>
</dbReference>
<evidence type="ECO:0000313" key="4">
    <source>
        <dbReference type="Proteomes" id="UP000054350"/>
    </source>
</evidence>
<name>A0A0L0S8K8_ALLM3</name>
<dbReference type="AlphaFoldDB" id="A0A0L0S8K8"/>
<dbReference type="STRING" id="578462.A0A0L0S8K8"/>
<protein>
    <recommendedName>
        <fullName evidence="2">Ysc84 actin-binding domain-containing protein</fullName>
    </recommendedName>
</protein>
<feature type="region of interest" description="Disordered" evidence="1">
    <location>
        <begin position="213"/>
        <end position="251"/>
    </location>
</feature>
<dbReference type="VEuPathDB" id="FungiDB:AMAG_04466"/>
<dbReference type="InterPro" id="IPR007461">
    <property type="entry name" value="Ysc84_actin-binding"/>
</dbReference>
<dbReference type="OMA" id="DFVFILQ"/>
<evidence type="ECO:0000313" key="3">
    <source>
        <dbReference type="EMBL" id="KNE58933.1"/>
    </source>
</evidence>
<organism evidence="3 4">
    <name type="scientific">Allomyces macrogynus (strain ATCC 38327)</name>
    <name type="common">Allomyces javanicus var. macrogynus</name>
    <dbReference type="NCBI Taxonomy" id="578462"/>
    <lineage>
        <taxon>Eukaryota</taxon>
        <taxon>Fungi</taxon>
        <taxon>Fungi incertae sedis</taxon>
        <taxon>Blastocladiomycota</taxon>
        <taxon>Blastocladiomycetes</taxon>
        <taxon>Blastocladiales</taxon>
        <taxon>Blastocladiaceae</taxon>
        <taxon>Allomyces</taxon>
    </lineage>
</organism>
<feature type="compositionally biased region" description="Low complexity" evidence="1">
    <location>
        <begin position="218"/>
        <end position="251"/>
    </location>
</feature>
<proteinExistence type="predicted"/>
<dbReference type="GO" id="GO:0035091">
    <property type="term" value="F:phosphatidylinositol binding"/>
    <property type="evidence" value="ECO:0007669"/>
    <property type="project" value="TreeGrafter"/>
</dbReference>
<dbReference type="PANTHER" id="PTHR15629:SF2">
    <property type="entry name" value="SH3 DOMAIN-CONTAINING YSC84-LIKE PROTEIN 1"/>
    <property type="match status" value="1"/>
</dbReference>
<dbReference type="InterPro" id="IPR033643">
    <property type="entry name" value="SYLF_SH3YL1-like"/>
</dbReference>
<feature type="domain" description="Ysc84 actin-binding" evidence="2">
    <location>
        <begin position="94"/>
        <end position="216"/>
    </location>
</feature>
<reference evidence="3 4" key="1">
    <citation type="submission" date="2009-11" db="EMBL/GenBank/DDBJ databases">
        <title>Annotation of Allomyces macrogynus ATCC 38327.</title>
        <authorList>
            <consortium name="The Broad Institute Genome Sequencing Platform"/>
            <person name="Russ C."/>
            <person name="Cuomo C."/>
            <person name="Burger G."/>
            <person name="Gray M.W."/>
            <person name="Holland P.W.H."/>
            <person name="King N."/>
            <person name="Lang F.B.F."/>
            <person name="Roger A.J."/>
            <person name="Ruiz-Trillo I."/>
            <person name="Young S.K."/>
            <person name="Zeng Q."/>
            <person name="Gargeya S."/>
            <person name="Fitzgerald M."/>
            <person name="Haas B."/>
            <person name="Abouelleil A."/>
            <person name="Alvarado L."/>
            <person name="Arachchi H.M."/>
            <person name="Berlin A."/>
            <person name="Chapman S.B."/>
            <person name="Gearin G."/>
            <person name="Goldberg J."/>
            <person name="Griggs A."/>
            <person name="Gujja S."/>
            <person name="Hansen M."/>
            <person name="Heiman D."/>
            <person name="Howarth C."/>
            <person name="Larimer J."/>
            <person name="Lui A."/>
            <person name="MacDonald P.J.P."/>
            <person name="McCowen C."/>
            <person name="Montmayeur A."/>
            <person name="Murphy C."/>
            <person name="Neiman D."/>
            <person name="Pearson M."/>
            <person name="Priest M."/>
            <person name="Roberts A."/>
            <person name="Saif S."/>
            <person name="Shea T."/>
            <person name="Sisk P."/>
            <person name="Stolte C."/>
            <person name="Sykes S."/>
            <person name="Wortman J."/>
            <person name="Nusbaum C."/>
            <person name="Birren B."/>
        </authorList>
    </citation>
    <scope>NUCLEOTIDE SEQUENCE [LARGE SCALE GENOMIC DNA]</scope>
    <source>
        <strain evidence="3 4">ATCC 38327</strain>
    </source>
</reference>
<evidence type="ECO:0000259" key="2">
    <source>
        <dbReference type="Pfam" id="PF04366"/>
    </source>
</evidence>
<evidence type="ECO:0000256" key="1">
    <source>
        <dbReference type="SAM" id="MobiDB-lite"/>
    </source>
</evidence>
<keyword evidence="4" id="KW-1185">Reference proteome</keyword>
<gene>
    <name evidence="3" type="ORF">AMAG_04466</name>
</gene>
<dbReference type="InterPro" id="IPR051702">
    <property type="entry name" value="SH3_domain_YSC84-like"/>
</dbReference>
<dbReference type="EMBL" id="GG745333">
    <property type="protein sequence ID" value="KNE58933.1"/>
    <property type="molecule type" value="Genomic_DNA"/>
</dbReference>
<dbReference type="OrthoDB" id="443981at2759"/>
<reference evidence="4" key="2">
    <citation type="submission" date="2009-11" db="EMBL/GenBank/DDBJ databases">
        <title>The Genome Sequence of Allomyces macrogynus strain ATCC 38327.</title>
        <authorList>
            <consortium name="The Broad Institute Genome Sequencing Platform"/>
            <person name="Russ C."/>
            <person name="Cuomo C."/>
            <person name="Shea T."/>
            <person name="Young S.K."/>
            <person name="Zeng Q."/>
            <person name="Koehrsen M."/>
            <person name="Haas B."/>
            <person name="Borodovsky M."/>
            <person name="Guigo R."/>
            <person name="Alvarado L."/>
            <person name="Berlin A."/>
            <person name="Borenstein D."/>
            <person name="Chen Z."/>
            <person name="Engels R."/>
            <person name="Freedman E."/>
            <person name="Gellesch M."/>
            <person name="Goldberg J."/>
            <person name="Griggs A."/>
            <person name="Gujja S."/>
            <person name="Heiman D."/>
            <person name="Hepburn T."/>
            <person name="Howarth C."/>
            <person name="Jen D."/>
            <person name="Larson L."/>
            <person name="Lewis B."/>
            <person name="Mehta T."/>
            <person name="Park D."/>
            <person name="Pearson M."/>
            <person name="Roberts A."/>
            <person name="Saif S."/>
            <person name="Shenoy N."/>
            <person name="Sisk P."/>
            <person name="Stolte C."/>
            <person name="Sykes S."/>
            <person name="Walk T."/>
            <person name="White J."/>
            <person name="Yandava C."/>
            <person name="Burger G."/>
            <person name="Gray M.W."/>
            <person name="Holland P.W.H."/>
            <person name="King N."/>
            <person name="Lang F.B.F."/>
            <person name="Roger A.J."/>
            <person name="Ruiz-Trillo I."/>
            <person name="Lander E."/>
            <person name="Nusbaum C."/>
        </authorList>
    </citation>
    <scope>NUCLEOTIDE SEQUENCE [LARGE SCALE GENOMIC DNA]</scope>
    <source>
        <strain evidence="4">ATCC 38327</strain>
    </source>
</reference>